<name>A0A8T0F5M2_ARGBR</name>
<accession>A0A8T0F5M2</accession>
<protein>
    <submittedName>
        <fullName evidence="2">Uncharacterized protein</fullName>
    </submittedName>
</protein>
<evidence type="ECO:0000313" key="2">
    <source>
        <dbReference type="EMBL" id="KAF8785618.1"/>
    </source>
</evidence>
<dbReference type="Proteomes" id="UP000807504">
    <property type="component" value="Unassembled WGS sequence"/>
</dbReference>
<dbReference type="AlphaFoldDB" id="A0A8T0F5M2"/>
<proteinExistence type="predicted"/>
<reference evidence="2" key="1">
    <citation type="journal article" date="2020" name="bioRxiv">
        <title>Chromosome-level reference genome of the European wasp spider Argiope bruennichi: a resource for studies on range expansion and evolutionary adaptation.</title>
        <authorList>
            <person name="Sheffer M.M."/>
            <person name="Hoppe A."/>
            <person name="Krehenwinkel H."/>
            <person name="Uhl G."/>
            <person name="Kuss A.W."/>
            <person name="Jensen L."/>
            <person name="Jensen C."/>
            <person name="Gillespie R.G."/>
            <person name="Hoff K.J."/>
            <person name="Prost S."/>
        </authorList>
    </citation>
    <scope>NUCLEOTIDE SEQUENCE</scope>
</reference>
<keyword evidence="3" id="KW-1185">Reference proteome</keyword>
<gene>
    <name evidence="2" type="ORF">HNY73_011135</name>
</gene>
<evidence type="ECO:0000256" key="1">
    <source>
        <dbReference type="SAM" id="MobiDB-lite"/>
    </source>
</evidence>
<comment type="caution">
    <text evidence="2">The sequence shown here is derived from an EMBL/GenBank/DDBJ whole genome shotgun (WGS) entry which is preliminary data.</text>
</comment>
<feature type="region of interest" description="Disordered" evidence="1">
    <location>
        <begin position="133"/>
        <end position="158"/>
    </location>
</feature>
<reference evidence="2" key="2">
    <citation type="submission" date="2020-06" db="EMBL/GenBank/DDBJ databases">
        <authorList>
            <person name="Sheffer M."/>
        </authorList>
    </citation>
    <scope>NUCLEOTIDE SEQUENCE</scope>
</reference>
<sequence>MGRKMQSDVSPLTDVNVTKRISRSNIHACHPKRILLYRLQAVLVSLSSRLFRSICNLNNYFCQYLIKPASPLLTSPSHFLTGSCSLPASSQDGGRSQKAHKPWRSSLIIIILRDLVFTSVNIKCTNEKVDGRGNNSSKVSLNFGRRGGPKGMPKRRGLHPLSSANVIQVDGNGLSADTKSDEWAHGN</sequence>
<dbReference type="EMBL" id="JABXBU010000030">
    <property type="protein sequence ID" value="KAF8785618.1"/>
    <property type="molecule type" value="Genomic_DNA"/>
</dbReference>
<organism evidence="2 3">
    <name type="scientific">Argiope bruennichi</name>
    <name type="common">Wasp spider</name>
    <name type="synonym">Aranea bruennichi</name>
    <dbReference type="NCBI Taxonomy" id="94029"/>
    <lineage>
        <taxon>Eukaryota</taxon>
        <taxon>Metazoa</taxon>
        <taxon>Ecdysozoa</taxon>
        <taxon>Arthropoda</taxon>
        <taxon>Chelicerata</taxon>
        <taxon>Arachnida</taxon>
        <taxon>Araneae</taxon>
        <taxon>Araneomorphae</taxon>
        <taxon>Entelegynae</taxon>
        <taxon>Araneoidea</taxon>
        <taxon>Araneidae</taxon>
        <taxon>Argiope</taxon>
    </lineage>
</organism>
<evidence type="ECO:0000313" key="3">
    <source>
        <dbReference type="Proteomes" id="UP000807504"/>
    </source>
</evidence>